<keyword evidence="2" id="KW-0378">Hydrolase</keyword>
<accession>A0A3B0C3L6</accession>
<reference evidence="2 3" key="1">
    <citation type="submission" date="2018-10" db="EMBL/GenBank/DDBJ databases">
        <title>Ulvibacterium marinum gen. nov., sp. nov., a novel marine bacterium of the family Flavobacteriaceae, isolated from a culture of the green alga Ulva prolifera.</title>
        <authorList>
            <person name="Zhang Z."/>
        </authorList>
    </citation>
    <scope>NUCLEOTIDE SEQUENCE [LARGE SCALE GENOMIC DNA]</scope>
    <source>
        <strain evidence="2 3">CCMM003</strain>
    </source>
</reference>
<comment type="caution">
    <text evidence="2">The sequence shown here is derived from an EMBL/GenBank/DDBJ whole genome shotgun (WGS) entry which is preliminary data.</text>
</comment>
<sequence length="533" mass="62572">MNSLNLNRVAFVLLFFTSFEIFAQQQDYIIGRLFDSQSNEPVVFANIRIKDRALGIITNVDGGFRIPLKYREYGNIIEISSMGYETKEIPITDFSQTELNVLSLNPTVFGLDEAVVKAKGKRNRNLSAKQIVQRAIEAIPRNSPSNYFSSIGYYRDYQLNDDQQYVNLNEAILEVFDQGFDQLDDATSETRLFHFGLNDYFEQDSLARAAYNYGSLRKIIKKAHLDAYGGNEFRILRIHDAIRNYNVGSYDFIGTLKTDFIENHFFLRGSDTSVDTEELYTIKFWVFYPNYRANGTIYISKLNFAIHKLEYTMYDEKKRNKTGKRNKHGNKKKVIFDITTDYRRVNNKMYLNYISFYNSFILNIPPVFKVDYATINFARRCFMVEYNSIPEAKQSVHLPNYKVEFKKKRVRLKSAGRWENKIFLNPKMEEEEITKMLSEFTKAIKKGTDLNDLLSIKVSNVRDTIGNLVNKWTQRDYKQFREFFVQRVRLGQTAPEDSLFMNKRKPIFEDQPTAKPNDFEDYWMNTPLQSTEN</sequence>
<name>A0A3B0C3L6_9FLAO</name>
<dbReference type="InterPro" id="IPR008969">
    <property type="entry name" value="CarboxyPept-like_regulatory"/>
</dbReference>
<evidence type="ECO:0000256" key="1">
    <source>
        <dbReference type="SAM" id="MobiDB-lite"/>
    </source>
</evidence>
<dbReference type="RefSeq" id="WP_120712739.1">
    <property type="nucleotide sequence ID" value="NZ_RBCJ01000003.1"/>
</dbReference>
<dbReference type="AlphaFoldDB" id="A0A3B0C3L6"/>
<evidence type="ECO:0000313" key="2">
    <source>
        <dbReference type="EMBL" id="RKN79930.1"/>
    </source>
</evidence>
<evidence type="ECO:0000313" key="3">
    <source>
        <dbReference type="Proteomes" id="UP000276603"/>
    </source>
</evidence>
<dbReference type="Pfam" id="PF13715">
    <property type="entry name" value="CarbopepD_reg_2"/>
    <property type="match status" value="1"/>
</dbReference>
<dbReference type="EMBL" id="RBCJ01000003">
    <property type="protein sequence ID" value="RKN79930.1"/>
    <property type="molecule type" value="Genomic_DNA"/>
</dbReference>
<protein>
    <submittedName>
        <fullName evidence="2">Carboxypeptidase-like regulatory domain-containing protein</fullName>
    </submittedName>
</protein>
<dbReference type="SUPFAM" id="SSF49464">
    <property type="entry name" value="Carboxypeptidase regulatory domain-like"/>
    <property type="match status" value="1"/>
</dbReference>
<dbReference type="GO" id="GO:0004180">
    <property type="term" value="F:carboxypeptidase activity"/>
    <property type="evidence" value="ECO:0007669"/>
    <property type="project" value="UniProtKB-KW"/>
</dbReference>
<gene>
    <name evidence="2" type="ORF">D7Z94_16850</name>
</gene>
<keyword evidence="3" id="KW-1185">Reference proteome</keyword>
<dbReference type="OrthoDB" id="1201225at2"/>
<organism evidence="2 3">
    <name type="scientific">Ulvibacterium marinum</name>
    <dbReference type="NCBI Taxonomy" id="2419782"/>
    <lineage>
        <taxon>Bacteria</taxon>
        <taxon>Pseudomonadati</taxon>
        <taxon>Bacteroidota</taxon>
        <taxon>Flavobacteriia</taxon>
        <taxon>Flavobacteriales</taxon>
        <taxon>Flavobacteriaceae</taxon>
        <taxon>Ulvibacterium</taxon>
    </lineage>
</organism>
<keyword evidence="2" id="KW-0645">Protease</keyword>
<proteinExistence type="predicted"/>
<keyword evidence="2" id="KW-0121">Carboxypeptidase</keyword>
<feature type="region of interest" description="Disordered" evidence="1">
    <location>
        <begin position="510"/>
        <end position="533"/>
    </location>
</feature>
<dbReference type="Proteomes" id="UP000276603">
    <property type="component" value="Unassembled WGS sequence"/>
</dbReference>